<dbReference type="SUPFAM" id="SSF55347">
    <property type="entry name" value="Glyceraldehyde-3-phosphate dehydrogenase-like, C-terminal domain"/>
    <property type="match status" value="1"/>
</dbReference>
<dbReference type="InterPro" id="IPR000846">
    <property type="entry name" value="DapB_N"/>
</dbReference>
<evidence type="ECO:0000256" key="13">
    <source>
        <dbReference type="NCBIfam" id="TIGR00036"/>
    </source>
</evidence>
<evidence type="ECO:0000256" key="6">
    <source>
        <dbReference type="ARBA" id="ARBA00023002"/>
    </source>
</evidence>
<dbReference type="PATRIC" id="fig|1114972.6.peg.2731"/>
<sequence>MSESKIRVIVAGFRGSMGTASCQTILNDERFELTGVFDPHAALTDGNDTHLPSQVVVATTEDELPEADVWLDFTTPTVVEHNVEVALRQGLFPLVGTSGLTTAQIKALQALAASAHLGGLIVPNFGLSAVLLTQFAKQAARYFPNAEIIEMHHADKRDAPSGTAVATAHAIAAGRQQQPDLDHTESSVDGVRGGIVDNVPIHAVRLPGYLAHEQVLFGGTGEALTIRQDTYDRESFMVGVKLALSKVTTLTELKVGLEQVLD</sequence>
<evidence type="ECO:0000313" key="16">
    <source>
        <dbReference type="EMBL" id="KRL54327.1"/>
    </source>
</evidence>
<evidence type="ECO:0000256" key="4">
    <source>
        <dbReference type="ARBA" id="ARBA00022857"/>
    </source>
</evidence>
<organism evidence="16 17">
    <name type="scientific">Furfurilactobacillus rossiae DSM 15814</name>
    <dbReference type="NCBI Taxonomy" id="1114972"/>
    <lineage>
        <taxon>Bacteria</taxon>
        <taxon>Bacillati</taxon>
        <taxon>Bacillota</taxon>
        <taxon>Bacilli</taxon>
        <taxon>Lactobacillales</taxon>
        <taxon>Lactobacillaceae</taxon>
        <taxon>Furfurilactobacillus</taxon>
    </lineage>
</organism>
<dbReference type="EMBL" id="AZFF01000009">
    <property type="protein sequence ID" value="KRL54327.1"/>
    <property type="molecule type" value="Genomic_DNA"/>
</dbReference>
<evidence type="ECO:0000256" key="12">
    <source>
        <dbReference type="ARBA" id="ARBA00049396"/>
    </source>
</evidence>
<proteinExistence type="inferred from homology"/>
<dbReference type="Gene3D" id="3.30.360.10">
    <property type="entry name" value="Dihydrodipicolinate Reductase, domain 2"/>
    <property type="match status" value="1"/>
</dbReference>
<comment type="catalytic activity">
    <reaction evidence="11">
        <text>(S)-2,3,4,5-tetrahydrodipicolinate + NADP(+) + H2O = (2S,4S)-4-hydroxy-2,3,4,5-tetrahydrodipicolinate + NADPH + H(+)</text>
        <dbReference type="Rhea" id="RHEA:35331"/>
        <dbReference type="ChEBI" id="CHEBI:15377"/>
        <dbReference type="ChEBI" id="CHEBI:15378"/>
        <dbReference type="ChEBI" id="CHEBI:16845"/>
        <dbReference type="ChEBI" id="CHEBI:57783"/>
        <dbReference type="ChEBI" id="CHEBI:58349"/>
        <dbReference type="ChEBI" id="CHEBI:67139"/>
        <dbReference type="EC" id="1.17.1.8"/>
    </reaction>
</comment>
<keyword evidence="3" id="KW-0028">Amino-acid biosynthesis</keyword>
<dbReference type="InterPro" id="IPR036291">
    <property type="entry name" value="NAD(P)-bd_dom_sf"/>
</dbReference>
<dbReference type="Gene3D" id="3.40.50.720">
    <property type="entry name" value="NAD(P)-binding Rossmann-like Domain"/>
    <property type="match status" value="1"/>
</dbReference>
<dbReference type="SUPFAM" id="SSF51735">
    <property type="entry name" value="NAD(P)-binding Rossmann-fold domains"/>
    <property type="match status" value="1"/>
</dbReference>
<dbReference type="Pfam" id="PF05173">
    <property type="entry name" value="DapB_C"/>
    <property type="match status" value="1"/>
</dbReference>
<dbReference type="InterPro" id="IPR022664">
    <property type="entry name" value="DapB_N_CS"/>
</dbReference>
<evidence type="ECO:0000259" key="14">
    <source>
        <dbReference type="Pfam" id="PF01113"/>
    </source>
</evidence>
<dbReference type="eggNOG" id="COG0289">
    <property type="taxonomic scope" value="Bacteria"/>
</dbReference>
<dbReference type="PROSITE" id="PS01298">
    <property type="entry name" value="DAPB"/>
    <property type="match status" value="1"/>
</dbReference>
<name>A0A0R1RBP7_9LACO</name>
<feature type="domain" description="Dihydrodipicolinate reductase N-terminal" evidence="14">
    <location>
        <begin position="6"/>
        <end position="125"/>
    </location>
</feature>
<keyword evidence="2" id="KW-0963">Cytoplasm</keyword>
<evidence type="ECO:0000256" key="3">
    <source>
        <dbReference type="ARBA" id="ARBA00022605"/>
    </source>
</evidence>
<dbReference type="InterPro" id="IPR022663">
    <property type="entry name" value="DapB_C"/>
</dbReference>
<dbReference type="CDD" id="cd02274">
    <property type="entry name" value="DHDPR_N"/>
    <property type="match status" value="1"/>
</dbReference>
<dbReference type="Proteomes" id="UP000051999">
    <property type="component" value="Unassembled WGS sequence"/>
</dbReference>
<keyword evidence="8" id="KW-0457">Lysine biosynthesis</keyword>
<dbReference type="GO" id="GO:0009089">
    <property type="term" value="P:lysine biosynthetic process via diaminopimelate"/>
    <property type="evidence" value="ECO:0007669"/>
    <property type="project" value="UniProtKB-UniRule"/>
</dbReference>
<dbReference type="GO" id="GO:0005829">
    <property type="term" value="C:cytosol"/>
    <property type="evidence" value="ECO:0007669"/>
    <property type="project" value="TreeGrafter"/>
</dbReference>
<evidence type="ECO:0000313" key="17">
    <source>
        <dbReference type="Proteomes" id="UP000051999"/>
    </source>
</evidence>
<comment type="catalytic activity">
    <reaction evidence="12">
        <text>(S)-2,3,4,5-tetrahydrodipicolinate + NAD(+) + H2O = (2S,4S)-4-hydroxy-2,3,4,5-tetrahydrodipicolinate + NADH + H(+)</text>
        <dbReference type="Rhea" id="RHEA:35323"/>
        <dbReference type="ChEBI" id="CHEBI:15377"/>
        <dbReference type="ChEBI" id="CHEBI:15378"/>
        <dbReference type="ChEBI" id="CHEBI:16845"/>
        <dbReference type="ChEBI" id="CHEBI:57540"/>
        <dbReference type="ChEBI" id="CHEBI:57945"/>
        <dbReference type="ChEBI" id="CHEBI:67139"/>
        <dbReference type="EC" id="1.17.1.8"/>
    </reaction>
</comment>
<dbReference type="EC" id="1.17.1.8" evidence="10 13"/>
<keyword evidence="17" id="KW-1185">Reference proteome</keyword>
<reference evidence="16 17" key="1">
    <citation type="journal article" date="2015" name="Genome Announc.">
        <title>Expanding the biotechnology potential of lactobacilli through comparative genomics of 213 strains and associated genera.</title>
        <authorList>
            <person name="Sun Z."/>
            <person name="Harris H.M."/>
            <person name="McCann A."/>
            <person name="Guo C."/>
            <person name="Argimon S."/>
            <person name="Zhang W."/>
            <person name="Yang X."/>
            <person name="Jeffery I.B."/>
            <person name="Cooney J.C."/>
            <person name="Kagawa T.F."/>
            <person name="Liu W."/>
            <person name="Song Y."/>
            <person name="Salvetti E."/>
            <person name="Wrobel A."/>
            <person name="Rasinkangas P."/>
            <person name="Parkhill J."/>
            <person name="Rea M.C."/>
            <person name="O'Sullivan O."/>
            <person name="Ritari J."/>
            <person name="Douillard F.P."/>
            <person name="Paul Ross R."/>
            <person name="Yang R."/>
            <person name="Briner A.E."/>
            <person name="Felis G.E."/>
            <person name="de Vos W.M."/>
            <person name="Barrangou R."/>
            <person name="Klaenhammer T.R."/>
            <person name="Caufield P.W."/>
            <person name="Cui Y."/>
            <person name="Zhang H."/>
            <person name="O'Toole P.W."/>
        </authorList>
    </citation>
    <scope>NUCLEOTIDE SEQUENCE [LARGE SCALE GENOMIC DNA]</scope>
    <source>
        <strain evidence="16 17">DSM 15814</strain>
    </source>
</reference>
<dbReference type="InterPro" id="IPR023940">
    <property type="entry name" value="DHDPR_bac"/>
</dbReference>
<evidence type="ECO:0000256" key="11">
    <source>
        <dbReference type="ARBA" id="ARBA00049080"/>
    </source>
</evidence>
<dbReference type="GO" id="GO:0019877">
    <property type="term" value="P:diaminopimelate biosynthetic process"/>
    <property type="evidence" value="ECO:0007669"/>
    <property type="project" value="UniProtKB-KW"/>
</dbReference>
<dbReference type="NCBIfam" id="TIGR00036">
    <property type="entry name" value="dapB"/>
    <property type="match status" value="1"/>
</dbReference>
<keyword evidence="5" id="KW-0220">Diaminopimelate biosynthesis</keyword>
<dbReference type="PANTHER" id="PTHR20836">
    <property type="entry name" value="DIHYDRODIPICOLINATE REDUCTASE"/>
    <property type="match status" value="1"/>
</dbReference>
<evidence type="ECO:0000256" key="8">
    <source>
        <dbReference type="ARBA" id="ARBA00023154"/>
    </source>
</evidence>
<evidence type="ECO:0000259" key="15">
    <source>
        <dbReference type="Pfam" id="PF05173"/>
    </source>
</evidence>
<comment type="similarity">
    <text evidence="1">Belongs to the DapB family.</text>
</comment>
<comment type="caution">
    <text evidence="16">The sequence shown here is derived from an EMBL/GenBank/DDBJ whole genome shotgun (WGS) entry which is preliminary data.</text>
</comment>
<evidence type="ECO:0000256" key="1">
    <source>
        <dbReference type="ARBA" id="ARBA00006642"/>
    </source>
</evidence>
<evidence type="ECO:0000256" key="9">
    <source>
        <dbReference type="ARBA" id="ARBA00037922"/>
    </source>
</evidence>
<dbReference type="Pfam" id="PF01113">
    <property type="entry name" value="DapB_N"/>
    <property type="match status" value="1"/>
</dbReference>
<dbReference type="GO" id="GO:0008839">
    <property type="term" value="F:4-hydroxy-tetrahydrodipicolinate reductase"/>
    <property type="evidence" value="ECO:0007669"/>
    <property type="project" value="UniProtKB-UniRule"/>
</dbReference>
<accession>A0A0R1RBP7</accession>
<dbReference type="PIRSF" id="PIRSF000161">
    <property type="entry name" value="DHPR"/>
    <property type="match status" value="1"/>
</dbReference>
<gene>
    <name evidence="16" type="ORF">FD35_GL002665</name>
</gene>
<evidence type="ECO:0000256" key="5">
    <source>
        <dbReference type="ARBA" id="ARBA00022915"/>
    </source>
</evidence>
<evidence type="ECO:0000256" key="10">
    <source>
        <dbReference type="ARBA" id="ARBA00038983"/>
    </source>
</evidence>
<keyword evidence="4" id="KW-0521">NADP</keyword>
<evidence type="ECO:0000256" key="2">
    <source>
        <dbReference type="ARBA" id="ARBA00022490"/>
    </source>
</evidence>
<dbReference type="FunFam" id="3.30.360.10:FF:000009">
    <property type="entry name" value="4-hydroxy-tetrahydrodipicolinate reductase"/>
    <property type="match status" value="1"/>
</dbReference>
<dbReference type="PANTHER" id="PTHR20836:SF0">
    <property type="entry name" value="4-HYDROXY-TETRAHYDRODIPICOLINATE REDUCTASE 1, CHLOROPLASTIC-RELATED"/>
    <property type="match status" value="1"/>
</dbReference>
<dbReference type="STRING" id="1114972.FD35_GL002665"/>
<evidence type="ECO:0000256" key="7">
    <source>
        <dbReference type="ARBA" id="ARBA00023027"/>
    </source>
</evidence>
<keyword evidence="7" id="KW-0520">NAD</keyword>
<dbReference type="RefSeq" id="WP_017260858.1">
    <property type="nucleotide sequence ID" value="NZ_AUAW01000009.1"/>
</dbReference>
<comment type="pathway">
    <text evidence="9">Amino-acid biosynthesis; L-lysine biosynthesis via DAP pathway; (S)-tetrahydrodipicolinate from L-aspartate: step 4/4.</text>
</comment>
<dbReference type="AlphaFoldDB" id="A0A0R1RBP7"/>
<protein>
    <recommendedName>
        <fullName evidence="10 13">4-hydroxy-tetrahydrodipicolinate reductase</fullName>
        <ecNumber evidence="10 13">1.17.1.8</ecNumber>
    </recommendedName>
</protein>
<keyword evidence="6" id="KW-0560">Oxidoreductase</keyword>
<feature type="domain" description="Dihydrodipicolinate reductase C-terminal" evidence="15">
    <location>
        <begin position="129"/>
        <end position="261"/>
    </location>
</feature>
<dbReference type="OrthoDB" id="9790352at2"/>